<reference evidence="2" key="1">
    <citation type="submission" date="2018-01" db="EMBL/GenBank/DDBJ databases">
        <title>Comparative genomics of Mycobacterium mucogenicum and Mycobacterium neoaurum clade members emphasizing tRNA and non-coding RNA.</title>
        <authorList>
            <person name="Behra P.R.K."/>
            <person name="Pettersson B.M.F."/>
            <person name="Das S."/>
            <person name="Dasgupta S."/>
            <person name="Kirsebom L.A."/>
        </authorList>
    </citation>
    <scope>NUCLEOTIDE SEQUENCE</scope>
    <source>
        <strain evidence="2">DSM 44124</strain>
    </source>
</reference>
<sequence length="61" mass="6274">MSIFMLLMLTTVTPGTGLRGTVDEPGAMVMATGEPAATEPGAVVVTEVVMLDVWVPDPTVA</sequence>
<evidence type="ECO:0000313" key="2">
    <source>
        <dbReference type="EMBL" id="TLH51797.1"/>
    </source>
</evidence>
<dbReference type="EMBL" id="CP062008">
    <property type="protein sequence ID" value="QPG70357.1"/>
    <property type="molecule type" value="Genomic_DNA"/>
</dbReference>
<keyword evidence="3" id="KW-1185">Reference proteome</keyword>
<protein>
    <submittedName>
        <fullName evidence="2">Uncharacterized protein</fullName>
    </submittedName>
</protein>
<dbReference type="EMBL" id="POTL01000001">
    <property type="protein sequence ID" value="TLH51797.1"/>
    <property type="molecule type" value="Genomic_DNA"/>
</dbReference>
<evidence type="ECO:0000313" key="3">
    <source>
        <dbReference type="Proteomes" id="UP000309231"/>
    </source>
</evidence>
<dbReference type="Proteomes" id="UP000309231">
    <property type="component" value="Chromosome"/>
</dbReference>
<accession>A0A8H2PG11</accession>
<gene>
    <name evidence="1" type="ORF">C1S78_004950</name>
    <name evidence="2" type="ORF">C1S78_04945</name>
</gene>
<dbReference type="AlphaFoldDB" id="A0A8H2PG11"/>
<dbReference type="KEGG" id="mmuc:C1S78_004950"/>
<organism evidence="2">
    <name type="scientific">Mycolicibacterium mucogenicum DSM 44124</name>
    <dbReference type="NCBI Taxonomy" id="1226753"/>
    <lineage>
        <taxon>Bacteria</taxon>
        <taxon>Bacillati</taxon>
        <taxon>Actinomycetota</taxon>
        <taxon>Actinomycetes</taxon>
        <taxon>Mycobacteriales</taxon>
        <taxon>Mycobacteriaceae</taxon>
        <taxon>Mycolicibacterium</taxon>
    </lineage>
</organism>
<proteinExistence type="predicted"/>
<dbReference type="GeneID" id="76724237"/>
<name>A0A8H2PG11_MYCMU</name>
<reference evidence="1 3" key="3">
    <citation type="journal article" date="2019" name="Sci. Rep.">
        <title>Insight into the biology of Mycobacterium mucogenicum and Mycobacterium neoaurum clade members.</title>
        <authorList>
            <person name="Behra P.R.K."/>
            <person name="Pettersson B.M.F."/>
            <person name="Ramesh M."/>
            <person name="Dasgupta S."/>
            <person name="Kirsebom L.A."/>
        </authorList>
    </citation>
    <scope>NUCLEOTIDE SEQUENCE [LARGE SCALE GENOMIC DNA]</scope>
    <source>
        <strain evidence="1 3">DSM 44124</strain>
    </source>
</reference>
<dbReference type="RefSeq" id="WP_020099144.1">
    <property type="nucleotide sequence ID" value="NZ_ANBS01000001.1"/>
</dbReference>
<reference evidence="1 3" key="2">
    <citation type="journal article" date="2019" name="BMC Evol. Biol.">
        <title>Comparative genomics of Mycobacterium mucogenicum and Mycobacterium neoaurum clade members emphasizing tRNA and non-coding RNA.</title>
        <authorList>
            <person name="Behra P.R.K."/>
            <person name="Pettersson B.M.F."/>
            <person name="Das S."/>
            <person name="Dasgupta S."/>
            <person name="Kirsebom L.A."/>
        </authorList>
    </citation>
    <scope>NUCLEOTIDE SEQUENCE [LARGE SCALE GENOMIC DNA]</scope>
    <source>
        <strain evidence="1 3">DSM 44124</strain>
    </source>
</reference>
<evidence type="ECO:0000313" key="1">
    <source>
        <dbReference type="EMBL" id="QPG70357.1"/>
    </source>
</evidence>